<dbReference type="InterPro" id="IPR011075">
    <property type="entry name" value="TetR_C"/>
</dbReference>
<proteinExistence type="predicted"/>
<dbReference type="Pfam" id="PF00440">
    <property type="entry name" value="TetR_N"/>
    <property type="match status" value="1"/>
</dbReference>
<dbReference type="Proteomes" id="UP000711614">
    <property type="component" value="Unassembled WGS sequence"/>
</dbReference>
<dbReference type="SUPFAM" id="SSF48498">
    <property type="entry name" value="Tetracyclin repressor-like, C-terminal domain"/>
    <property type="match status" value="1"/>
</dbReference>
<organism evidence="6 7">
    <name type="scientific">Arthrobacter stackebrandtii</name>
    <dbReference type="NCBI Taxonomy" id="272161"/>
    <lineage>
        <taxon>Bacteria</taxon>
        <taxon>Bacillati</taxon>
        <taxon>Actinomycetota</taxon>
        <taxon>Actinomycetes</taxon>
        <taxon>Micrococcales</taxon>
        <taxon>Micrococcaceae</taxon>
        <taxon>Arthrobacter</taxon>
    </lineage>
</organism>
<keyword evidence="7" id="KW-1185">Reference proteome</keyword>
<name>A0ABS4YZB1_9MICC</name>
<dbReference type="PANTHER" id="PTHR30055:SF200">
    <property type="entry name" value="HTH-TYPE TRANSCRIPTIONAL REPRESSOR BDCR"/>
    <property type="match status" value="1"/>
</dbReference>
<evidence type="ECO:0000313" key="7">
    <source>
        <dbReference type="Proteomes" id="UP000711614"/>
    </source>
</evidence>
<dbReference type="Gene3D" id="1.10.357.10">
    <property type="entry name" value="Tetracycline Repressor, domain 2"/>
    <property type="match status" value="1"/>
</dbReference>
<gene>
    <name evidence="6" type="ORF">JOF48_002878</name>
</gene>
<evidence type="ECO:0000256" key="1">
    <source>
        <dbReference type="ARBA" id="ARBA00023015"/>
    </source>
</evidence>
<protein>
    <submittedName>
        <fullName evidence="6">AcrR family transcriptional regulator</fullName>
    </submittedName>
</protein>
<feature type="DNA-binding region" description="H-T-H motif" evidence="4">
    <location>
        <begin position="32"/>
        <end position="51"/>
    </location>
</feature>
<dbReference type="Pfam" id="PF16925">
    <property type="entry name" value="TetR_C_13"/>
    <property type="match status" value="1"/>
</dbReference>
<evidence type="ECO:0000313" key="6">
    <source>
        <dbReference type="EMBL" id="MBP2414079.1"/>
    </source>
</evidence>
<comment type="caution">
    <text evidence="6">The sequence shown here is derived from an EMBL/GenBank/DDBJ whole genome shotgun (WGS) entry which is preliminary data.</text>
</comment>
<dbReference type="SUPFAM" id="SSF46689">
    <property type="entry name" value="Homeodomain-like"/>
    <property type="match status" value="1"/>
</dbReference>
<dbReference type="PROSITE" id="PS50977">
    <property type="entry name" value="HTH_TETR_2"/>
    <property type="match status" value="1"/>
</dbReference>
<dbReference type="EMBL" id="JAGIOI010000001">
    <property type="protein sequence ID" value="MBP2414079.1"/>
    <property type="molecule type" value="Genomic_DNA"/>
</dbReference>
<evidence type="ECO:0000256" key="3">
    <source>
        <dbReference type="ARBA" id="ARBA00023163"/>
    </source>
</evidence>
<dbReference type="PRINTS" id="PR00455">
    <property type="entry name" value="HTHTETR"/>
</dbReference>
<evidence type="ECO:0000256" key="4">
    <source>
        <dbReference type="PROSITE-ProRule" id="PRU00335"/>
    </source>
</evidence>
<keyword evidence="1" id="KW-0805">Transcription regulation</keyword>
<dbReference type="PANTHER" id="PTHR30055">
    <property type="entry name" value="HTH-TYPE TRANSCRIPTIONAL REGULATOR RUTR"/>
    <property type="match status" value="1"/>
</dbReference>
<evidence type="ECO:0000259" key="5">
    <source>
        <dbReference type="PROSITE" id="PS50977"/>
    </source>
</evidence>
<dbReference type="InterPro" id="IPR001647">
    <property type="entry name" value="HTH_TetR"/>
</dbReference>
<keyword evidence="3" id="KW-0804">Transcription</keyword>
<reference evidence="6 7" key="1">
    <citation type="submission" date="2021-03" db="EMBL/GenBank/DDBJ databases">
        <title>Sequencing the genomes of 1000 actinobacteria strains.</title>
        <authorList>
            <person name="Klenk H.-P."/>
        </authorList>
    </citation>
    <scope>NUCLEOTIDE SEQUENCE [LARGE SCALE GENOMIC DNA]</scope>
    <source>
        <strain evidence="6 7">DSM 16005</strain>
    </source>
</reference>
<sequence length="209" mass="22378">MNKRSVRERPAKSRIMAAAAELFYARGISATGIDAITARAGVAKKSLYNNFASKDELVLEYLRERHQEWLDLYAARAQSAQFTVAKYPDTKTPDAEALVLAVFDAYIDHADSAYIHGFRGCGLLNAAAELPAGSPGRDAVRIHKEEVESLLRAALAESLEAATAAPLAEQLSFLLEGAVARAGLEGSSERLRHAREAAGAIVRAAQAAA</sequence>
<feature type="domain" description="HTH tetR-type" evidence="5">
    <location>
        <begin position="9"/>
        <end position="69"/>
    </location>
</feature>
<accession>A0ABS4YZB1</accession>
<dbReference type="RefSeq" id="WP_209681764.1">
    <property type="nucleotide sequence ID" value="NZ_JAGIOI010000001.1"/>
</dbReference>
<evidence type="ECO:0000256" key="2">
    <source>
        <dbReference type="ARBA" id="ARBA00023125"/>
    </source>
</evidence>
<dbReference type="InterPro" id="IPR050109">
    <property type="entry name" value="HTH-type_TetR-like_transc_reg"/>
</dbReference>
<dbReference type="InterPro" id="IPR009057">
    <property type="entry name" value="Homeodomain-like_sf"/>
</dbReference>
<dbReference type="InterPro" id="IPR036271">
    <property type="entry name" value="Tet_transcr_reg_TetR-rel_C_sf"/>
</dbReference>
<keyword evidence="2 4" id="KW-0238">DNA-binding</keyword>